<evidence type="ECO:0000256" key="6">
    <source>
        <dbReference type="PIRSR" id="PIRSR001430-2"/>
    </source>
</evidence>
<evidence type="ECO:0000256" key="2">
    <source>
        <dbReference type="ARBA" id="ARBA00022694"/>
    </source>
</evidence>
<dbReference type="FunFam" id="3.30.70.580:FF:000001">
    <property type="entry name" value="tRNA pseudouridine synthase A"/>
    <property type="match status" value="1"/>
</dbReference>
<dbReference type="PANTHER" id="PTHR11142:SF0">
    <property type="entry name" value="TRNA PSEUDOURIDINE SYNTHASE-LIKE 1"/>
    <property type="match status" value="1"/>
</dbReference>
<dbReference type="GO" id="GO:0160147">
    <property type="term" value="F:tRNA pseudouridine(38-40) synthase activity"/>
    <property type="evidence" value="ECO:0007669"/>
    <property type="project" value="UniProtKB-EC"/>
</dbReference>
<feature type="domain" description="Pseudouridine synthase I TruA alpha/beta" evidence="8">
    <location>
        <begin position="142"/>
        <end position="244"/>
    </location>
</feature>
<comment type="function">
    <text evidence="4">Formation of pseudouridine at positions 38, 39 and 40 in the anticodon stem and loop of transfer RNAs.</text>
</comment>
<dbReference type="PANTHER" id="PTHR11142">
    <property type="entry name" value="PSEUDOURIDYLATE SYNTHASE"/>
    <property type="match status" value="1"/>
</dbReference>
<comment type="subunit">
    <text evidence="4">Homodimer.</text>
</comment>
<dbReference type="Gene3D" id="3.30.70.580">
    <property type="entry name" value="Pseudouridine synthase I, catalytic domain, N-terminal subdomain"/>
    <property type="match status" value="1"/>
</dbReference>
<dbReference type="InterPro" id="IPR020097">
    <property type="entry name" value="PsdUridine_synth_TruA_a/b_dom"/>
</dbReference>
<dbReference type="EMBL" id="MFSV01000135">
    <property type="protein sequence ID" value="OGI57464.1"/>
    <property type="molecule type" value="Genomic_DNA"/>
</dbReference>
<feature type="active site" description="Nucleophile" evidence="4 5">
    <location>
        <position position="51"/>
    </location>
</feature>
<dbReference type="EC" id="5.4.99.12" evidence="4"/>
<protein>
    <recommendedName>
        <fullName evidence="4">tRNA pseudouridine synthase A</fullName>
        <ecNumber evidence="4">5.4.99.12</ecNumber>
    </recommendedName>
    <alternativeName>
        <fullName evidence="4">tRNA pseudouridine(38-40) synthase</fullName>
    </alternativeName>
    <alternativeName>
        <fullName evidence="4">tRNA pseudouridylate synthase I</fullName>
    </alternativeName>
    <alternativeName>
        <fullName evidence="4">tRNA-uridine isomerase I</fullName>
    </alternativeName>
</protein>
<reference evidence="9 10" key="1">
    <citation type="journal article" date="2016" name="Nat. Commun.">
        <title>Thousands of microbial genomes shed light on interconnected biogeochemical processes in an aquifer system.</title>
        <authorList>
            <person name="Anantharaman K."/>
            <person name="Brown C.T."/>
            <person name="Hug L.A."/>
            <person name="Sharon I."/>
            <person name="Castelle C.J."/>
            <person name="Probst A.J."/>
            <person name="Thomas B.C."/>
            <person name="Singh A."/>
            <person name="Wilkins M.J."/>
            <person name="Karaoz U."/>
            <person name="Brodie E.L."/>
            <person name="Williams K.H."/>
            <person name="Hubbard S.S."/>
            <person name="Banfield J.F."/>
        </authorList>
    </citation>
    <scope>NUCLEOTIDE SEQUENCE [LARGE SCALE GENOMIC DNA]</scope>
</reference>
<sequence length="259" mass="28792">MRIAAIVEYDGSAFCGWQWQDDAPSVQAAVEAALSQVANAPLRVITAGRTDSGVHASGQVIHFDTDAQRTSRAWIRGANSNLPPQVALLWAREVDPEFHARFSATGRGYRYVILNRSIRPTFLARRVTHEYRPLDVARMQQAAALLVGTHDFSSYRAIQCQARSPVRELRRLEVRREGDFVTITAEANAFLHHMVRNLAGVLMSIGAGEREPDWARQVLEARDRTLGGITASPHGLYLMTVDYPEAFGIPRLSQASGLW</sequence>
<comment type="caution">
    <text evidence="9">The sequence shown here is derived from an EMBL/GenBank/DDBJ whole genome shotgun (WGS) entry which is preliminary data.</text>
</comment>
<evidence type="ECO:0000256" key="7">
    <source>
        <dbReference type="RuleBase" id="RU003792"/>
    </source>
</evidence>
<dbReference type="InterPro" id="IPR020094">
    <property type="entry name" value="TruA/RsuA/RluB/E/F_N"/>
</dbReference>
<comment type="similarity">
    <text evidence="1 4 7">Belongs to the tRNA pseudouridine synthase TruA family.</text>
</comment>
<dbReference type="Proteomes" id="UP000177950">
    <property type="component" value="Unassembled WGS sequence"/>
</dbReference>
<evidence type="ECO:0000256" key="3">
    <source>
        <dbReference type="ARBA" id="ARBA00023235"/>
    </source>
</evidence>
<organism evidence="9 10">
    <name type="scientific">Candidatus Muproteobacteria bacterium RBG_19FT_COMBO_61_10</name>
    <dbReference type="NCBI Taxonomy" id="1817761"/>
    <lineage>
        <taxon>Bacteria</taxon>
        <taxon>Pseudomonadati</taxon>
        <taxon>Pseudomonadota</taxon>
        <taxon>Candidatus Muproteobacteria</taxon>
    </lineage>
</organism>
<keyword evidence="3 4" id="KW-0413">Isomerase</keyword>
<proteinExistence type="inferred from homology"/>
<comment type="catalytic activity">
    <reaction evidence="4 7">
        <text>uridine(38/39/40) in tRNA = pseudouridine(38/39/40) in tRNA</text>
        <dbReference type="Rhea" id="RHEA:22376"/>
        <dbReference type="Rhea" id="RHEA-COMP:10085"/>
        <dbReference type="Rhea" id="RHEA-COMP:10087"/>
        <dbReference type="ChEBI" id="CHEBI:65314"/>
        <dbReference type="ChEBI" id="CHEBI:65315"/>
        <dbReference type="EC" id="5.4.99.12"/>
    </reaction>
</comment>
<dbReference type="AlphaFoldDB" id="A0A1F6UJB1"/>
<feature type="binding site" evidence="4 6">
    <location>
        <position position="109"/>
    </location>
    <ligand>
        <name>substrate</name>
    </ligand>
</feature>
<name>A0A1F6UJB1_9PROT</name>
<evidence type="ECO:0000256" key="1">
    <source>
        <dbReference type="ARBA" id="ARBA00009375"/>
    </source>
</evidence>
<dbReference type="InterPro" id="IPR020095">
    <property type="entry name" value="PsdUridine_synth_TruA_C"/>
</dbReference>
<evidence type="ECO:0000259" key="8">
    <source>
        <dbReference type="Pfam" id="PF01416"/>
    </source>
</evidence>
<comment type="caution">
    <text evidence="4">Lacks conserved residue(s) required for the propagation of feature annotation.</text>
</comment>
<dbReference type="CDD" id="cd02570">
    <property type="entry name" value="PseudoU_synth_EcTruA"/>
    <property type="match status" value="1"/>
</dbReference>
<accession>A0A1F6UJB1</accession>
<keyword evidence="2 4" id="KW-0819">tRNA processing</keyword>
<evidence type="ECO:0000256" key="4">
    <source>
        <dbReference type="HAMAP-Rule" id="MF_00171"/>
    </source>
</evidence>
<evidence type="ECO:0000313" key="10">
    <source>
        <dbReference type="Proteomes" id="UP000177950"/>
    </source>
</evidence>
<dbReference type="Pfam" id="PF01416">
    <property type="entry name" value="PseudoU_synth_1"/>
    <property type="match status" value="2"/>
</dbReference>
<dbReference type="NCBIfam" id="TIGR00071">
    <property type="entry name" value="hisT_truA"/>
    <property type="match status" value="1"/>
</dbReference>
<evidence type="ECO:0000313" key="9">
    <source>
        <dbReference type="EMBL" id="OGI57464.1"/>
    </source>
</evidence>
<dbReference type="InterPro" id="IPR001406">
    <property type="entry name" value="PsdUridine_synth_TruA"/>
</dbReference>
<dbReference type="SUPFAM" id="SSF55120">
    <property type="entry name" value="Pseudouridine synthase"/>
    <property type="match status" value="1"/>
</dbReference>
<dbReference type="HAMAP" id="MF_00171">
    <property type="entry name" value="TruA"/>
    <property type="match status" value="1"/>
</dbReference>
<gene>
    <name evidence="4" type="primary">truA</name>
    <name evidence="9" type="ORF">A2V58_07115</name>
</gene>
<evidence type="ECO:0000256" key="5">
    <source>
        <dbReference type="PIRSR" id="PIRSR001430-1"/>
    </source>
</evidence>
<feature type="domain" description="Pseudouridine synthase I TruA alpha/beta" evidence="8">
    <location>
        <begin position="5"/>
        <end position="102"/>
    </location>
</feature>
<dbReference type="GO" id="GO:0031119">
    <property type="term" value="P:tRNA pseudouridine synthesis"/>
    <property type="evidence" value="ECO:0007669"/>
    <property type="project" value="UniProtKB-UniRule"/>
</dbReference>
<dbReference type="PIRSF" id="PIRSF001430">
    <property type="entry name" value="tRNA_psdUrid_synth"/>
    <property type="match status" value="1"/>
</dbReference>
<dbReference type="GO" id="GO:0003723">
    <property type="term" value="F:RNA binding"/>
    <property type="evidence" value="ECO:0007669"/>
    <property type="project" value="InterPro"/>
</dbReference>
<dbReference type="Gene3D" id="3.30.70.660">
    <property type="entry name" value="Pseudouridine synthase I, catalytic domain, C-terminal subdomain"/>
    <property type="match status" value="1"/>
</dbReference>
<dbReference type="InterPro" id="IPR020103">
    <property type="entry name" value="PsdUridine_synth_cat_dom_sf"/>
</dbReference>